<organism evidence="1 2">
    <name type="scientific">Halobacillus litoralis</name>
    <dbReference type="NCBI Taxonomy" id="45668"/>
    <lineage>
        <taxon>Bacteria</taxon>
        <taxon>Bacillati</taxon>
        <taxon>Bacillota</taxon>
        <taxon>Bacilli</taxon>
        <taxon>Bacillales</taxon>
        <taxon>Bacillaceae</taxon>
        <taxon>Halobacillus</taxon>
    </lineage>
</organism>
<dbReference type="RefSeq" id="WP_128524698.1">
    <property type="nucleotide sequence ID" value="NZ_CP026118.1"/>
</dbReference>
<dbReference type="AlphaFoldDB" id="A0A410MCE4"/>
<accession>A0A410MCE4</accession>
<gene>
    <name evidence="1" type="ORF">HLI_09280</name>
</gene>
<proteinExistence type="predicted"/>
<evidence type="ECO:0000313" key="1">
    <source>
        <dbReference type="EMBL" id="QAS52412.1"/>
    </source>
</evidence>
<dbReference type="KEGG" id="hli:HLI_09280"/>
<evidence type="ECO:0000313" key="2">
    <source>
        <dbReference type="Proteomes" id="UP000287756"/>
    </source>
</evidence>
<protein>
    <submittedName>
        <fullName evidence="1">Uncharacterized protein</fullName>
    </submittedName>
</protein>
<dbReference type="Proteomes" id="UP000287756">
    <property type="component" value="Chromosome"/>
</dbReference>
<sequence length="63" mass="6988">MNYAEELRKPDELGIGLDANYIILCKMVAQYGDHDDLIELTNEYQNLKGSAGIAKPKTKCTVA</sequence>
<dbReference type="EMBL" id="CP026118">
    <property type="protein sequence ID" value="QAS52412.1"/>
    <property type="molecule type" value="Genomic_DNA"/>
</dbReference>
<name>A0A410MCE4_9BACI</name>
<reference evidence="1 2" key="1">
    <citation type="submission" date="2018-01" db="EMBL/GenBank/DDBJ databases">
        <title>The whole genome sequencing and assembly of Halobacillus litoralis ERB031 strain.</title>
        <authorList>
            <person name="Lee S.-J."/>
            <person name="Park M.-K."/>
            <person name="Kim J.-Y."/>
            <person name="Lee Y.-J."/>
            <person name="Yi H."/>
            <person name="Bahn Y.-S."/>
            <person name="Kim J.F."/>
            <person name="Lee D.-W."/>
        </authorList>
    </citation>
    <scope>NUCLEOTIDE SEQUENCE [LARGE SCALE GENOMIC DNA]</scope>
    <source>
        <strain evidence="1 2">ERB 031</strain>
    </source>
</reference>